<name>A0A1X2H522_SYNRA</name>
<dbReference type="AlphaFoldDB" id="A0A1X2H522"/>
<accession>A0A1X2H522</accession>
<keyword evidence="4" id="KW-1185">Reference proteome</keyword>
<evidence type="ECO:0000313" key="4">
    <source>
        <dbReference type="Proteomes" id="UP000242180"/>
    </source>
</evidence>
<dbReference type="EMBL" id="MCGN01000009">
    <property type="protein sequence ID" value="ORY93485.1"/>
    <property type="molecule type" value="Genomic_DNA"/>
</dbReference>
<evidence type="ECO:0000313" key="3">
    <source>
        <dbReference type="EMBL" id="ORY93485.1"/>
    </source>
</evidence>
<comment type="caution">
    <text evidence="3">The sequence shown here is derived from an EMBL/GenBank/DDBJ whole genome shotgun (WGS) entry which is preliminary data.</text>
</comment>
<dbReference type="Proteomes" id="UP000242180">
    <property type="component" value="Unassembled WGS sequence"/>
</dbReference>
<proteinExistence type="predicted"/>
<evidence type="ECO:0000256" key="1">
    <source>
        <dbReference type="SAM" id="MobiDB-lite"/>
    </source>
</evidence>
<protein>
    <submittedName>
        <fullName evidence="3">Uncharacterized protein</fullName>
    </submittedName>
</protein>
<feature type="compositionally biased region" description="Acidic residues" evidence="1">
    <location>
        <begin position="74"/>
        <end position="99"/>
    </location>
</feature>
<sequence length="158" mass="17250">MLVSFSLLILGFSATTQLALAAPARDRVRHLSPAELEAFENPPPDAGMLLPEYGEKFVPDLAASDATVTHGEAAEDADDEDEDDMEAFTITDDDDEDDIQAAGGVSESDTYNDLIYDDDILDESEQGYTFDASPDYEDEEPVGPADDYDDAYMDDQYA</sequence>
<feature type="signal peptide" evidence="2">
    <location>
        <begin position="1"/>
        <end position="21"/>
    </location>
</feature>
<gene>
    <name evidence="3" type="ORF">BCR43DRAFT_517704</name>
</gene>
<organism evidence="3 4">
    <name type="scientific">Syncephalastrum racemosum</name>
    <name type="common">Filamentous fungus</name>
    <dbReference type="NCBI Taxonomy" id="13706"/>
    <lineage>
        <taxon>Eukaryota</taxon>
        <taxon>Fungi</taxon>
        <taxon>Fungi incertae sedis</taxon>
        <taxon>Mucoromycota</taxon>
        <taxon>Mucoromycotina</taxon>
        <taxon>Mucoromycetes</taxon>
        <taxon>Mucorales</taxon>
        <taxon>Syncephalastraceae</taxon>
        <taxon>Syncephalastrum</taxon>
    </lineage>
</organism>
<reference evidence="3 4" key="1">
    <citation type="submission" date="2016-07" db="EMBL/GenBank/DDBJ databases">
        <title>Pervasive Adenine N6-methylation of Active Genes in Fungi.</title>
        <authorList>
            <consortium name="DOE Joint Genome Institute"/>
            <person name="Mondo S.J."/>
            <person name="Dannebaum R.O."/>
            <person name="Kuo R.C."/>
            <person name="Labutti K."/>
            <person name="Haridas S."/>
            <person name="Kuo A."/>
            <person name="Salamov A."/>
            <person name="Ahrendt S.R."/>
            <person name="Lipzen A."/>
            <person name="Sullivan W."/>
            <person name="Andreopoulos W.B."/>
            <person name="Clum A."/>
            <person name="Lindquist E."/>
            <person name="Daum C."/>
            <person name="Ramamoorthy G.K."/>
            <person name="Gryganskyi A."/>
            <person name="Culley D."/>
            <person name="Magnuson J.K."/>
            <person name="James T.Y."/>
            <person name="O'Malley M.A."/>
            <person name="Stajich J.E."/>
            <person name="Spatafora J.W."/>
            <person name="Visel A."/>
            <person name="Grigoriev I.V."/>
        </authorList>
    </citation>
    <scope>NUCLEOTIDE SEQUENCE [LARGE SCALE GENOMIC DNA]</scope>
    <source>
        <strain evidence="3 4">NRRL 2496</strain>
    </source>
</reference>
<dbReference type="InParanoid" id="A0A1X2H522"/>
<feature type="chain" id="PRO_5012123225" evidence="2">
    <location>
        <begin position="22"/>
        <end position="158"/>
    </location>
</feature>
<feature type="compositionally biased region" description="Acidic residues" evidence="1">
    <location>
        <begin position="115"/>
        <end position="125"/>
    </location>
</feature>
<feature type="region of interest" description="Disordered" evidence="1">
    <location>
        <begin position="65"/>
        <end position="158"/>
    </location>
</feature>
<keyword evidence="2" id="KW-0732">Signal</keyword>
<evidence type="ECO:0000256" key="2">
    <source>
        <dbReference type="SAM" id="SignalP"/>
    </source>
</evidence>
<feature type="compositionally biased region" description="Acidic residues" evidence="1">
    <location>
        <begin position="134"/>
        <end position="158"/>
    </location>
</feature>